<evidence type="ECO:0000256" key="1">
    <source>
        <dbReference type="SAM" id="Phobius"/>
    </source>
</evidence>
<protein>
    <submittedName>
        <fullName evidence="2">Uncharacterized protein</fullName>
    </submittedName>
</protein>
<feature type="transmembrane region" description="Helical" evidence="1">
    <location>
        <begin position="20"/>
        <end position="37"/>
    </location>
</feature>
<gene>
    <name evidence="2" type="ORF">RCC_08469</name>
</gene>
<evidence type="ECO:0000313" key="3">
    <source>
        <dbReference type="Proteomes" id="UP000225277"/>
    </source>
</evidence>
<evidence type="ECO:0000313" key="2">
    <source>
        <dbReference type="EMBL" id="CZT22764.1"/>
    </source>
</evidence>
<dbReference type="GeneID" id="35603564"/>
<accession>A0A2D3VKA7</accession>
<keyword evidence="1" id="KW-0472">Membrane</keyword>
<proteinExistence type="predicted"/>
<dbReference type="RefSeq" id="XP_023629488.1">
    <property type="nucleotide sequence ID" value="XM_023773720.1"/>
</dbReference>
<dbReference type="EMBL" id="FJUY01000014">
    <property type="protein sequence ID" value="CZT22764.1"/>
    <property type="molecule type" value="Genomic_DNA"/>
</dbReference>
<keyword evidence="1" id="KW-0812">Transmembrane</keyword>
<reference evidence="2 3" key="1">
    <citation type="submission" date="2016-03" db="EMBL/GenBank/DDBJ databases">
        <authorList>
            <person name="Ploux O."/>
        </authorList>
    </citation>
    <scope>NUCLEOTIDE SEQUENCE [LARGE SCALE GENOMIC DNA]</scope>
    <source>
        <strain evidence="2 3">URUG2</strain>
    </source>
</reference>
<feature type="transmembrane region" description="Helical" evidence="1">
    <location>
        <begin position="43"/>
        <end position="73"/>
    </location>
</feature>
<sequence>MDFISLTIEWMQRHRTYARICSALIIGAGAYAILSLHSITWRIFVGIVCGVYFLSRGTLFDACACAWSLTLIWRISSNAHEHWPNWRDQVDPQILPLTIGGVLLVLGAKGFELVNPN</sequence>
<organism evidence="2 3">
    <name type="scientific">Ramularia collo-cygni</name>
    <dbReference type="NCBI Taxonomy" id="112498"/>
    <lineage>
        <taxon>Eukaryota</taxon>
        <taxon>Fungi</taxon>
        <taxon>Dikarya</taxon>
        <taxon>Ascomycota</taxon>
        <taxon>Pezizomycotina</taxon>
        <taxon>Dothideomycetes</taxon>
        <taxon>Dothideomycetidae</taxon>
        <taxon>Mycosphaerellales</taxon>
        <taxon>Mycosphaerellaceae</taxon>
        <taxon>Ramularia</taxon>
    </lineage>
</organism>
<name>A0A2D3VKA7_9PEZI</name>
<dbReference type="Proteomes" id="UP000225277">
    <property type="component" value="Unassembled WGS sequence"/>
</dbReference>
<dbReference type="AlphaFoldDB" id="A0A2D3VKA7"/>
<keyword evidence="3" id="KW-1185">Reference proteome</keyword>
<keyword evidence="1" id="KW-1133">Transmembrane helix</keyword>